<sequence length="911" mass="104560">MRVPTLPYRFSIQRTLLFFSLFLFCIADAFGLGGIRGQVKDDKGEPLPYATIFVKQTGSGTTTNVKGLYEITLSPGKYDVSFQYLSHESVVKQVEIGDDFIEVNVTLKDQATLLESVTVKGGDEDPAYTIMRKAIAKAKYHTQEIDTYSARVYIKGTGVLKDYPWLAKRALAKEGIKKGDAYVTESVSDIKYTRPKKFEEKVISIRSDGNSNNTSPNQYIFGSFYEPEIAETISPLSPKAFSYYRFEYMGTFKDRDYEVSMIKVIPRSKGDNVIDGTLNIVENWWSIHSMDIHTVKLGIDINIKAVYAPIEDKAWLPVSHRFMVSGKIFGFEFEYNYLATVSNYKIKMNPELYVETDKMEVVDEKVDKEEAKKVQQKALAAQKSKAAANQAANQKLSKSAKKAQAAEEQSKQLQERLASGKEITRKELNGMLKDYEKAEAKQEKQPEVLSDVTFKVDSMAYKKDSTYWSEVRPVPLTEQEVKGYHKMDSMAVVERKKAEGDTLKESKHKGFQPWDLLIGDSYKVSKHSNVKIHFPMPGFNTVEGWNLVYKVSYGTVLQDTNKTRLTITPAFRYAFSRKVASGNLTFALRNKKYKFDVQGGRYIQQYNRDEPILPIVNDFTTLLLEKNLMKIYEREYVDVNYTRHLNEYFTVNTTWSWMNRRELFNNTNYKWVDREKIEGYTANQPVNDELTDTSFPEHQAFIGSVGLVARPWIKYNIRNGHKSEIPNSSPSFMLDYRRAFDNVLGSDVSYDQIELGFKHRFKVGVRGTTDIALRAGSFLNTDKMYFMDYKHFLGNQTPFITNDPVGSFRLLDYYRYSTADKYFAGNLHYQFRKFLVTNIPLVRLAGIRENVFVNYLATPTSKNYTEVGYSIDGILRIFRLEAAAAFQDGKYLDYGIRIGITSNFMVSFSDQ</sequence>
<accession>A0A385SJF8</accession>
<dbReference type="AlphaFoldDB" id="A0A385SJF8"/>
<feature type="region of interest" description="Disordered" evidence="1">
    <location>
        <begin position="390"/>
        <end position="420"/>
    </location>
</feature>
<evidence type="ECO:0000313" key="3">
    <source>
        <dbReference type="Proteomes" id="UP000266183"/>
    </source>
</evidence>
<feature type="compositionally biased region" description="Basic and acidic residues" evidence="1">
    <location>
        <begin position="404"/>
        <end position="420"/>
    </location>
</feature>
<dbReference type="GO" id="GO:0004180">
    <property type="term" value="F:carboxypeptidase activity"/>
    <property type="evidence" value="ECO:0007669"/>
    <property type="project" value="UniProtKB-KW"/>
</dbReference>
<dbReference type="SUPFAM" id="SSF49464">
    <property type="entry name" value="Carboxypeptidase regulatory domain-like"/>
    <property type="match status" value="1"/>
</dbReference>
<dbReference type="Pfam" id="PF18939">
    <property type="entry name" value="DUF5686"/>
    <property type="match status" value="1"/>
</dbReference>
<proteinExistence type="predicted"/>
<name>A0A385SJF8_9BACT</name>
<dbReference type="Gene3D" id="2.60.40.1120">
    <property type="entry name" value="Carboxypeptidase-like, regulatory domain"/>
    <property type="match status" value="1"/>
</dbReference>
<keyword evidence="2" id="KW-0121">Carboxypeptidase</keyword>
<dbReference type="KEGG" id="chk:D4L85_10785"/>
<protein>
    <submittedName>
        <fullName evidence="2">Carboxypeptidase-like regulatory domain-containing protein</fullName>
    </submittedName>
</protein>
<reference evidence="3" key="1">
    <citation type="submission" date="2018-09" db="EMBL/GenBank/DDBJ databases">
        <title>Chryseolinea sp. KIS68-18 isolated from soil.</title>
        <authorList>
            <person name="Weon H.-Y."/>
            <person name="Kwon S.-W."/>
            <person name="Lee S.A."/>
        </authorList>
    </citation>
    <scope>NUCLEOTIDE SEQUENCE [LARGE SCALE GENOMIC DNA]</scope>
    <source>
        <strain evidence="3">KIS68-18</strain>
    </source>
</reference>
<keyword evidence="2" id="KW-0378">Hydrolase</keyword>
<feature type="compositionally biased region" description="Low complexity" evidence="1">
    <location>
        <begin position="390"/>
        <end position="403"/>
    </location>
</feature>
<dbReference type="Pfam" id="PF13715">
    <property type="entry name" value="CarbopepD_reg_2"/>
    <property type="match status" value="1"/>
</dbReference>
<dbReference type="InterPro" id="IPR043741">
    <property type="entry name" value="DUF5686"/>
</dbReference>
<organism evidence="2 3">
    <name type="scientific">Chryseolinea soli</name>
    <dbReference type="NCBI Taxonomy" id="2321403"/>
    <lineage>
        <taxon>Bacteria</taxon>
        <taxon>Pseudomonadati</taxon>
        <taxon>Bacteroidota</taxon>
        <taxon>Cytophagia</taxon>
        <taxon>Cytophagales</taxon>
        <taxon>Fulvivirgaceae</taxon>
        <taxon>Chryseolinea</taxon>
    </lineage>
</organism>
<dbReference type="Proteomes" id="UP000266183">
    <property type="component" value="Chromosome"/>
</dbReference>
<gene>
    <name evidence="2" type="ORF">D4L85_10785</name>
</gene>
<keyword evidence="3" id="KW-1185">Reference proteome</keyword>
<evidence type="ECO:0000313" key="2">
    <source>
        <dbReference type="EMBL" id="AYB31032.1"/>
    </source>
</evidence>
<evidence type="ECO:0000256" key="1">
    <source>
        <dbReference type="SAM" id="MobiDB-lite"/>
    </source>
</evidence>
<dbReference type="RefSeq" id="WP_119754321.1">
    <property type="nucleotide sequence ID" value="NZ_CP032382.1"/>
</dbReference>
<dbReference type="OrthoDB" id="983143at2"/>
<keyword evidence="2" id="KW-0645">Protease</keyword>
<dbReference type="EMBL" id="CP032382">
    <property type="protein sequence ID" value="AYB31032.1"/>
    <property type="molecule type" value="Genomic_DNA"/>
</dbReference>
<dbReference type="InterPro" id="IPR008969">
    <property type="entry name" value="CarboxyPept-like_regulatory"/>
</dbReference>